<keyword evidence="2" id="KW-1003">Cell membrane</keyword>
<feature type="transmembrane region" description="Helical" evidence="6">
    <location>
        <begin position="138"/>
        <end position="160"/>
    </location>
</feature>
<feature type="transmembrane region" description="Helical" evidence="6">
    <location>
        <begin position="109"/>
        <end position="126"/>
    </location>
</feature>
<sequence length="464" mass="53144">MSTSLKKGLMYVLIANFINLGFNLITNFVLPKELSVESYATIKTFQLYVSYAGLFHFGFVDGMYLKYGGKNVQDIRGEDLRTNLSTLRFFEIAVTIICAFVAVVLKQEVLVFFALSILPLNLANYFKQLYQATGEFSLYGKIMNANTILIFFANMMWVYLIKTDNAQCFLFSNVIVYFIVWIALELNCKKLVAGEHRGTSFSLNELLNNIKGGILLTVGNLSSVVLTSMDRWFVKALMTTLAFAQYSFAVSMENFMNVAVTPVTTTLYNYFCKATDKSQIRKTRNYVMVFAAAIVSCAFPARFILEIYLTKYIDSAKVMFLLFAAQIFYIVIKSVYVNLYKAQKKQNIYFIKLMMIIVVGFIFNIVCYGIYKVKESFAVGTLLSAICWYFLCLPDFKWMEYNTKEKLYPFIQTCAFLVCGFCFSAVPGFLIYIFEIAVVSYVSFPREVREFSTKVKIRISGLKR</sequence>
<dbReference type="RefSeq" id="WP_154268825.1">
    <property type="nucleotide sequence ID" value="NZ_WKQO01000003.1"/>
</dbReference>
<proteinExistence type="predicted"/>
<gene>
    <name evidence="7" type="ORF">GKE44_04330</name>
</gene>
<dbReference type="EMBL" id="WKQV01000003">
    <property type="protein sequence ID" value="MSD26412.1"/>
    <property type="molecule type" value="Genomic_DNA"/>
</dbReference>
<evidence type="ECO:0008006" key="9">
    <source>
        <dbReference type="Google" id="ProtNLM"/>
    </source>
</evidence>
<dbReference type="PANTHER" id="PTHR30250">
    <property type="entry name" value="PST FAMILY PREDICTED COLANIC ACID TRANSPORTER"/>
    <property type="match status" value="1"/>
</dbReference>
<feature type="transmembrane region" description="Helical" evidence="6">
    <location>
        <begin position="166"/>
        <end position="184"/>
    </location>
</feature>
<evidence type="ECO:0000256" key="4">
    <source>
        <dbReference type="ARBA" id="ARBA00022989"/>
    </source>
</evidence>
<feature type="transmembrane region" description="Helical" evidence="6">
    <location>
        <begin position="317"/>
        <end position="337"/>
    </location>
</feature>
<accession>A0A7X2SPL8</accession>
<feature type="transmembrane region" description="Helical" evidence="6">
    <location>
        <begin position="45"/>
        <end position="65"/>
    </location>
</feature>
<evidence type="ECO:0000313" key="8">
    <source>
        <dbReference type="Proteomes" id="UP000465607"/>
    </source>
</evidence>
<keyword evidence="3 6" id="KW-0812">Transmembrane</keyword>
<evidence type="ECO:0000256" key="3">
    <source>
        <dbReference type="ARBA" id="ARBA00022692"/>
    </source>
</evidence>
<evidence type="ECO:0000256" key="2">
    <source>
        <dbReference type="ARBA" id="ARBA00022475"/>
    </source>
</evidence>
<dbReference type="PANTHER" id="PTHR30250:SF11">
    <property type="entry name" value="O-ANTIGEN TRANSPORTER-RELATED"/>
    <property type="match status" value="1"/>
</dbReference>
<dbReference type="Proteomes" id="UP000465607">
    <property type="component" value="Unassembled WGS sequence"/>
</dbReference>
<comment type="subcellular location">
    <subcellularLocation>
        <location evidence="1">Cell membrane</location>
        <topology evidence="1">Multi-pass membrane protein</topology>
    </subcellularLocation>
</comment>
<organism evidence="7 8">
    <name type="scientific">Agathobacter rectalis</name>
    <dbReference type="NCBI Taxonomy" id="39491"/>
    <lineage>
        <taxon>Bacteria</taxon>
        <taxon>Bacillati</taxon>
        <taxon>Bacillota</taxon>
        <taxon>Clostridia</taxon>
        <taxon>Lachnospirales</taxon>
        <taxon>Lachnospiraceae</taxon>
        <taxon>Agathobacter</taxon>
    </lineage>
</organism>
<evidence type="ECO:0000256" key="5">
    <source>
        <dbReference type="ARBA" id="ARBA00023136"/>
    </source>
</evidence>
<name>A0A7X2SPL8_9FIRM</name>
<feature type="transmembrane region" description="Helical" evidence="6">
    <location>
        <begin position="286"/>
        <end position="305"/>
    </location>
</feature>
<feature type="transmembrane region" description="Helical" evidence="6">
    <location>
        <begin position="86"/>
        <end position="103"/>
    </location>
</feature>
<feature type="transmembrane region" description="Helical" evidence="6">
    <location>
        <begin position="377"/>
        <end position="396"/>
    </location>
</feature>
<evidence type="ECO:0000256" key="6">
    <source>
        <dbReference type="SAM" id="Phobius"/>
    </source>
</evidence>
<feature type="transmembrane region" description="Helical" evidence="6">
    <location>
        <begin position="349"/>
        <end position="371"/>
    </location>
</feature>
<keyword evidence="4 6" id="KW-1133">Transmembrane helix</keyword>
<dbReference type="AlphaFoldDB" id="A0A7X2SPL8"/>
<keyword evidence="5 6" id="KW-0472">Membrane</keyword>
<comment type="caution">
    <text evidence="7">The sequence shown here is derived from an EMBL/GenBank/DDBJ whole genome shotgun (WGS) entry which is preliminary data.</text>
</comment>
<feature type="transmembrane region" description="Helical" evidence="6">
    <location>
        <begin position="9"/>
        <end position="30"/>
    </location>
</feature>
<dbReference type="InterPro" id="IPR050833">
    <property type="entry name" value="Poly_Biosynth_Transport"/>
</dbReference>
<dbReference type="GO" id="GO:0005886">
    <property type="term" value="C:plasma membrane"/>
    <property type="evidence" value="ECO:0007669"/>
    <property type="project" value="UniProtKB-SubCell"/>
</dbReference>
<reference evidence="7 8" key="1">
    <citation type="journal article" date="2019" name="Nat. Med.">
        <title>A library of human gut bacterial isolates paired with longitudinal multiomics data enables mechanistic microbiome research.</title>
        <authorList>
            <person name="Poyet M."/>
            <person name="Groussin M."/>
            <person name="Gibbons S.M."/>
            <person name="Avila-Pacheco J."/>
            <person name="Jiang X."/>
            <person name="Kearney S.M."/>
            <person name="Perrotta A.R."/>
            <person name="Berdy B."/>
            <person name="Zhao S."/>
            <person name="Lieberman T.D."/>
            <person name="Swanson P.K."/>
            <person name="Smith M."/>
            <person name="Roesemann S."/>
            <person name="Alexander J.E."/>
            <person name="Rich S.A."/>
            <person name="Livny J."/>
            <person name="Vlamakis H."/>
            <person name="Clish C."/>
            <person name="Bullock K."/>
            <person name="Deik A."/>
            <person name="Scott J."/>
            <person name="Pierce K.A."/>
            <person name="Xavier R.J."/>
            <person name="Alm E.J."/>
        </authorList>
    </citation>
    <scope>NUCLEOTIDE SEQUENCE [LARGE SCALE GENOMIC DNA]</scope>
    <source>
        <strain evidence="7 8">BIOML-A5</strain>
    </source>
</reference>
<feature type="transmembrane region" description="Helical" evidence="6">
    <location>
        <begin position="408"/>
        <end position="434"/>
    </location>
</feature>
<evidence type="ECO:0000256" key="1">
    <source>
        <dbReference type="ARBA" id="ARBA00004651"/>
    </source>
</evidence>
<evidence type="ECO:0000313" key="7">
    <source>
        <dbReference type="EMBL" id="MSD26412.1"/>
    </source>
</evidence>
<protein>
    <recommendedName>
        <fullName evidence="9">Polysaccharide biosynthesis protein</fullName>
    </recommendedName>
</protein>